<organism evidence="1">
    <name type="scientific">Strombidium rassoulzadegani</name>
    <dbReference type="NCBI Taxonomy" id="1082188"/>
    <lineage>
        <taxon>Eukaryota</taxon>
        <taxon>Sar</taxon>
        <taxon>Alveolata</taxon>
        <taxon>Ciliophora</taxon>
        <taxon>Intramacronucleata</taxon>
        <taxon>Spirotrichea</taxon>
        <taxon>Oligotrichia</taxon>
        <taxon>Strombidiidae</taxon>
        <taxon>Strombidium</taxon>
    </lineage>
</organism>
<protein>
    <submittedName>
        <fullName evidence="1">Uncharacterized protein</fullName>
    </submittedName>
</protein>
<dbReference type="AlphaFoldDB" id="A0A7S3CSK2"/>
<reference evidence="1" key="1">
    <citation type="submission" date="2021-01" db="EMBL/GenBank/DDBJ databases">
        <authorList>
            <person name="Corre E."/>
            <person name="Pelletier E."/>
            <person name="Niang G."/>
            <person name="Scheremetjew M."/>
            <person name="Finn R."/>
            <person name="Kale V."/>
            <person name="Holt S."/>
            <person name="Cochrane G."/>
            <person name="Meng A."/>
            <person name="Brown T."/>
            <person name="Cohen L."/>
        </authorList>
    </citation>
    <scope>NUCLEOTIDE SEQUENCE</scope>
    <source>
        <strain evidence="1">Ras09</strain>
    </source>
</reference>
<gene>
    <name evidence="1" type="ORF">SRAS04492_LOCUS8107</name>
</gene>
<sequence>MSQLLNDPEQQIYHRVDDPVYDEFRQNIRERESFLNNISDIELNDRVRIWRTNRDIEKNCKEKMLKIEQREKAKKEKVSRLLCCRCLKKPKLNETQKRFEWLRNRTRRILKKKSRDDNFFRTDGSKQGMQGELETYTLRTNLEFNRKQTLSQNLVFALQTLMFAAIFLYGAKTIIENFRPNIWNETLDEWKALSKSAAHDAVDFAYSLTVFVLNMPENVYKLITKAQG</sequence>
<proteinExistence type="predicted"/>
<accession>A0A7S3CSK2</accession>
<evidence type="ECO:0000313" key="1">
    <source>
        <dbReference type="EMBL" id="CAE0236300.1"/>
    </source>
</evidence>
<name>A0A7S3CSK2_9SPIT</name>
<dbReference type="EMBL" id="HBIA01016233">
    <property type="protein sequence ID" value="CAE0236300.1"/>
    <property type="molecule type" value="Transcribed_RNA"/>
</dbReference>